<evidence type="ECO:0000256" key="5">
    <source>
        <dbReference type="ARBA" id="ARBA00022741"/>
    </source>
</evidence>
<comment type="subcellular location">
    <subcellularLocation>
        <location evidence="1">Nucleus</location>
        <location evidence="1">Nucleolus</location>
    </subcellularLocation>
</comment>
<dbReference type="AlphaFoldDB" id="A0AAV7E832"/>
<evidence type="ECO:0000256" key="1">
    <source>
        <dbReference type="ARBA" id="ARBA00004604"/>
    </source>
</evidence>
<dbReference type="EMBL" id="JAINDJ010000006">
    <property type="protein sequence ID" value="KAG9443652.1"/>
    <property type="molecule type" value="Genomic_DNA"/>
</dbReference>
<keyword evidence="12" id="KW-1185">Reference proteome</keyword>
<dbReference type="GO" id="GO:0005524">
    <property type="term" value="F:ATP binding"/>
    <property type="evidence" value="ECO:0007669"/>
    <property type="project" value="UniProtKB-KW"/>
</dbReference>
<evidence type="ECO:0000256" key="6">
    <source>
        <dbReference type="ARBA" id="ARBA00022777"/>
    </source>
</evidence>
<dbReference type="CDD" id="cd01983">
    <property type="entry name" value="SIMIBI"/>
    <property type="match status" value="1"/>
</dbReference>
<evidence type="ECO:0000313" key="12">
    <source>
        <dbReference type="Proteomes" id="UP000825729"/>
    </source>
</evidence>
<evidence type="ECO:0000256" key="4">
    <source>
        <dbReference type="ARBA" id="ARBA00022679"/>
    </source>
</evidence>
<dbReference type="Gene3D" id="3.40.50.300">
    <property type="entry name" value="P-loop containing nucleotide triphosphate hydrolases"/>
    <property type="match status" value="1"/>
</dbReference>
<keyword evidence="5" id="KW-0547">Nucleotide-binding</keyword>
<dbReference type="PANTHER" id="PTHR12755:SF3">
    <property type="entry name" value="POLYNUCLEOTIDE 5'-HYDROXYL-KINASE NOL9"/>
    <property type="match status" value="1"/>
</dbReference>
<dbReference type="GO" id="GO:0005730">
    <property type="term" value="C:nucleolus"/>
    <property type="evidence" value="ECO:0007669"/>
    <property type="project" value="UniProtKB-SubCell"/>
</dbReference>
<evidence type="ECO:0000256" key="2">
    <source>
        <dbReference type="ARBA" id="ARBA00011003"/>
    </source>
</evidence>
<evidence type="ECO:0008006" key="13">
    <source>
        <dbReference type="Google" id="ProtNLM"/>
    </source>
</evidence>
<dbReference type="Pfam" id="PF25467">
    <property type="entry name" value="NOL9_C"/>
    <property type="match status" value="1"/>
</dbReference>
<feature type="domain" description="NOL9 C-terminal" evidence="10">
    <location>
        <begin position="262"/>
        <end position="356"/>
    </location>
</feature>
<keyword evidence="6" id="KW-0418">Kinase</keyword>
<dbReference type="FunFam" id="3.40.50.300:FF:001377">
    <property type="entry name" value="Nucleolar protein 9"/>
    <property type="match status" value="1"/>
</dbReference>
<comment type="caution">
    <text evidence="11">The sequence shown here is derived from an EMBL/GenBank/DDBJ whole genome shotgun (WGS) entry which is preliminary data.</text>
</comment>
<evidence type="ECO:0000256" key="3">
    <source>
        <dbReference type="ARBA" id="ARBA00022552"/>
    </source>
</evidence>
<sequence length="378" mass="42503">MEKESPSPHIFIPDLWSEAADSIAFDSCTSPPPITFVCGAKNSGKSTFSRHLLNTLVPRYKKVAYLDTDVGQPEFTTPGCLSIHIIDEQTPDLTILSMKTPERCIFFGDTSSKRDPKAYLSGVYRLYDYYHTEYYQSNKLRSSEKSPLPLVINTPGWVKGIGYEIIVEMLRYIQPTHVVQIRISAEKKNLPTGAFWIEGNQKEHATLINLNAAFQVSFNRSLLIQKDSRRLRDARIIAYFRQCLPRSFSITTNKELAHALASHTPYEVPLSKVKVSHLHCTVSRNEIFHSLNATIVGLAVDRRTSQESDGHAPWCVGLGIIRGVDMLKGLLYVITPVPLSLLDKVDLLLQGYIEIPTCLLQVRGCVSPYMATNVMPFN</sequence>
<dbReference type="GO" id="GO:0051731">
    <property type="term" value="F:polynucleotide 5'-hydroxyl-kinase activity"/>
    <property type="evidence" value="ECO:0007669"/>
    <property type="project" value="InterPro"/>
</dbReference>
<dbReference type="InterPro" id="IPR027417">
    <property type="entry name" value="P-loop_NTPase"/>
</dbReference>
<dbReference type="InterPro" id="IPR045116">
    <property type="entry name" value="Clp1/Grc3"/>
</dbReference>
<name>A0AAV7E832_ARIFI</name>
<evidence type="ECO:0000256" key="8">
    <source>
        <dbReference type="ARBA" id="ARBA00023242"/>
    </source>
</evidence>
<proteinExistence type="inferred from homology"/>
<keyword evidence="7" id="KW-0067">ATP-binding</keyword>
<dbReference type="GO" id="GO:0000448">
    <property type="term" value="P:cleavage in ITS2 between 5.8S rRNA and LSU-rRNA of tricistronic rRNA transcript (SSU-rRNA, 5.8S rRNA, LSU-rRNA)"/>
    <property type="evidence" value="ECO:0007669"/>
    <property type="project" value="TreeGrafter"/>
</dbReference>
<dbReference type="PANTHER" id="PTHR12755">
    <property type="entry name" value="CLEAVAGE/POLYADENYLATION FACTOR IA SUBUNIT CLP1P"/>
    <property type="match status" value="1"/>
</dbReference>
<evidence type="ECO:0000259" key="9">
    <source>
        <dbReference type="Pfam" id="PF16575"/>
    </source>
</evidence>
<keyword evidence="4" id="KW-0808">Transferase</keyword>
<dbReference type="SUPFAM" id="SSF52540">
    <property type="entry name" value="P-loop containing nucleoside triphosphate hydrolases"/>
    <property type="match status" value="1"/>
</dbReference>
<dbReference type="Pfam" id="PF16575">
    <property type="entry name" value="CLP1_P"/>
    <property type="match status" value="1"/>
</dbReference>
<evidence type="ECO:0000313" key="11">
    <source>
        <dbReference type="EMBL" id="KAG9443652.1"/>
    </source>
</evidence>
<evidence type="ECO:0000256" key="7">
    <source>
        <dbReference type="ARBA" id="ARBA00022840"/>
    </source>
</evidence>
<reference evidence="11 12" key="1">
    <citation type="submission" date="2021-07" db="EMBL/GenBank/DDBJ databases">
        <title>The Aristolochia fimbriata genome: insights into angiosperm evolution, floral development and chemical biosynthesis.</title>
        <authorList>
            <person name="Jiao Y."/>
        </authorList>
    </citation>
    <scope>NUCLEOTIDE SEQUENCE [LARGE SCALE GENOMIC DNA]</scope>
    <source>
        <strain evidence="11">IBCAS-2021</strain>
        <tissue evidence="11">Leaf</tissue>
    </source>
</reference>
<dbReference type="Proteomes" id="UP000825729">
    <property type="component" value="Unassembled WGS sequence"/>
</dbReference>
<organism evidence="11 12">
    <name type="scientific">Aristolochia fimbriata</name>
    <name type="common">White veined hardy Dutchman's pipe vine</name>
    <dbReference type="NCBI Taxonomy" id="158543"/>
    <lineage>
        <taxon>Eukaryota</taxon>
        <taxon>Viridiplantae</taxon>
        <taxon>Streptophyta</taxon>
        <taxon>Embryophyta</taxon>
        <taxon>Tracheophyta</taxon>
        <taxon>Spermatophyta</taxon>
        <taxon>Magnoliopsida</taxon>
        <taxon>Magnoliidae</taxon>
        <taxon>Piperales</taxon>
        <taxon>Aristolochiaceae</taxon>
        <taxon>Aristolochia</taxon>
    </lineage>
</organism>
<dbReference type="InterPro" id="IPR057570">
    <property type="entry name" value="NOL9_C"/>
</dbReference>
<feature type="domain" description="Clp1 P-loop" evidence="9">
    <location>
        <begin position="39"/>
        <end position="241"/>
    </location>
</feature>
<comment type="similarity">
    <text evidence="2">Belongs to the Clp1 family. NOL9/GRC3 subfamily.</text>
</comment>
<accession>A0AAV7E832</accession>
<keyword evidence="8" id="KW-0539">Nucleus</keyword>
<gene>
    <name evidence="11" type="ORF">H6P81_014992</name>
</gene>
<keyword evidence="3" id="KW-0698">rRNA processing</keyword>
<evidence type="ECO:0000259" key="10">
    <source>
        <dbReference type="Pfam" id="PF25467"/>
    </source>
</evidence>
<protein>
    <recommendedName>
        <fullName evidence="13">Polynucleotide 5'-hydroxyl-kinase NOL9</fullName>
    </recommendedName>
</protein>
<dbReference type="InterPro" id="IPR032319">
    <property type="entry name" value="CLP1_P"/>
</dbReference>